<dbReference type="InterPro" id="IPR000212">
    <property type="entry name" value="DNA_helicase_UvrD/REP"/>
</dbReference>
<comment type="catalytic activity">
    <reaction evidence="11">
        <text>Couples ATP hydrolysis with the unwinding of duplex DNA by translocating in the 3'-5' direction.</text>
        <dbReference type="EC" id="5.6.2.4"/>
    </reaction>
</comment>
<evidence type="ECO:0000313" key="17">
    <source>
        <dbReference type="EMBL" id="MDO7836856.1"/>
    </source>
</evidence>
<evidence type="ECO:0000256" key="7">
    <source>
        <dbReference type="ARBA" id="ARBA00022840"/>
    </source>
</evidence>
<evidence type="ECO:0000256" key="2">
    <source>
        <dbReference type="ARBA" id="ARBA00022741"/>
    </source>
</evidence>
<dbReference type="InterPro" id="IPR014017">
    <property type="entry name" value="DNA_helicase_UvrD-like_C"/>
</dbReference>
<dbReference type="PROSITE" id="PS51198">
    <property type="entry name" value="UVRD_HELICASE_ATP_BIND"/>
    <property type="match status" value="1"/>
</dbReference>
<feature type="binding site" evidence="14">
    <location>
        <begin position="29"/>
        <end position="36"/>
    </location>
    <ligand>
        <name>ATP</name>
        <dbReference type="ChEBI" id="CHEBI:30616"/>
    </ligand>
</feature>
<evidence type="ECO:0000259" key="16">
    <source>
        <dbReference type="PROSITE" id="PS51217"/>
    </source>
</evidence>
<dbReference type="SUPFAM" id="SSF52540">
    <property type="entry name" value="P-loop containing nucleoside triphosphate hydrolases"/>
    <property type="match status" value="1"/>
</dbReference>
<evidence type="ECO:0000256" key="8">
    <source>
        <dbReference type="ARBA" id="ARBA00023125"/>
    </source>
</evidence>
<dbReference type="Pfam" id="PF13361">
    <property type="entry name" value="UvrD_C"/>
    <property type="match status" value="2"/>
</dbReference>
<keyword evidence="8" id="KW-0238">DNA-binding</keyword>
<gene>
    <name evidence="17" type="ORF">Q4610_17560</name>
</gene>
<comment type="catalytic activity">
    <reaction evidence="13">
        <text>ATP + H2O = ADP + phosphate + H(+)</text>
        <dbReference type="Rhea" id="RHEA:13065"/>
        <dbReference type="ChEBI" id="CHEBI:15377"/>
        <dbReference type="ChEBI" id="CHEBI:15378"/>
        <dbReference type="ChEBI" id="CHEBI:30616"/>
        <dbReference type="ChEBI" id="CHEBI:43474"/>
        <dbReference type="ChEBI" id="CHEBI:456216"/>
        <dbReference type="EC" id="5.6.2.4"/>
    </reaction>
</comment>
<keyword evidence="6" id="KW-0269">Exonuclease</keyword>
<evidence type="ECO:0000256" key="5">
    <source>
        <dbReference type="ARBA" id="ARBA00022806"/>
    </source>
</evidence>
<evidence type="ECO:0000256" key="9">
    <source>
        <dbReference type="ARBA" id="ARBA00023204"/>
    </source>
</evidence>
<proteinExistence type="predicted"/>
<evidence type="ECO:0000256" key="1">
    <source>
        <dbReference type="ARBA" id="ARBA00022722"/>
    </source>
</evidence>
<dbReference type="Pfam" id="PF00580">
    <property type="entry name" value="UvrD-helicase"/>
    <property type="match status" value="1"/>
</dbReference>
<keyword evidence="1" id="KW-0540">Nuclease</keyword>
<dbReference type="EC" id="5.6.2.4" evidence="12"/>
<evidence type="ECO:0000256" key="10">
    <source>
        <dbReference type="ARBA" id="ARBA00023235"/>
    </source>
</evidence>
<accession>A0ABT8ZRM9</accession>
<dbReference type="InterPro" id="IPR014016">
    <property type="entry name" value="UvrD-like_ATP-bd"/>
</dbReference>
<protein>
    <recommendedName>
        <fullName evidence="12">DNA 3'-5' helicase</fullName>
        <ecNumber evidence="12">5.6.2.4</ecNumber>
    </recommendedName>
</protein>
<evidence type="ECO:0000256" key="12">
    <source>
        <dbReference type="ARBA" id="ARBA00034808"/>
    </source>
</evidence>
<evidence type="ECO:0000256" key="14">
    <source>
        <dbReference type="PROSITE-ProRule" id="PRU00560"/>
    </source>
</evidence>
<evidence type="ECO:0000256" key="13">
    <source>
        <dbReference type="ARBA" id="ARBA00048988"/>
    </source>
</evidence>
<reference evidence="17" key="1">
    <citation type="submission" date="2023-07" db="EMBL/GenBank/DDBJ databases">
        <title>Bacterial whole genome sequence for Sphingobium sp. HBC34.</title>
        <authorList>
            <person name="Le V."/>
            <person name="Ko S.-R."/>
            <person name="Ahn C.-Y."/>
            <person name="Oh H.-M."/>
        </authorList>
    </citation>
    <scope>NUCLEOTIDE SEQUENCE</scope>
    <source>
        <strain evidence="17">HBC34</strain>
    </source>
</reference>
<evidence type="ECO:0000256" key="11">
    <source>
        <dbReference type="ARBA" id="ARBA00034617"/>
    </source>
</evidence>
<evidence type="ECO:0000313" key="18">
    <source>
        <dbReference type="Proteomes" id="UP001176471"/>
    </source>
</evidence>
<keyword evidence="10" id="KW-0413">Isomerase</keyword>
<sequence length="1141" mass="123364">MIAASKALRDDNARRAAISVHDRSILVEAGAGSGKTAVMAGRIAAMLAEGVAPKSIAAVTFTELAASELLIRVRDFVADLVVGTIPTELRIAFPDGLSEIHKANLAAASAAVDEITCSTIHGFCQRLIKPYPVEADIDPGAGVMDRNQADLAFIEIVDAWLREQLSGVQGGIIAEMVLQSPGETVGLIHKIVANLRKRRTVSAPPVTPLAPHLRAFHDATEAFTDFIQTAPAVEEETAMFAERLAEMAQGMEDAATAETPAGLVRLLMTPPHPELCTKSGSFLAFKKKGKWTEAAKREGLAKADGERLNAAAEDHYAACCQAWQLLLQNVASRVLADLIAQVQPVLERFRDYKRSAALLDFDDLIFAARDLLRDHDDVRRALGARFSRVLVDEFQDTDPLQTEIFWRLCGEPPAEGATADWTEFQIRPGALFLVGDPKQAIYRFRGADVSAYVRARDAFIAQDADSVLSISTNFRSCAPILTYVNERFETLLSSDGQPGFTALDPFHADRGEAPCVAALDVAVADENGKASAEQQRDAEAEAVAELCARLIGSEMILDRRSGASRVCRPGDIALLAPTGSDLWRYEEALERHGIPVATQAGKGLFRRQEIQDLIALTRVLADRRDTLALGALLRGPLVGLTEEELLDIIWALPRSEEYPDALPRLDLGVEASTISHPLARLVIERLQALNRRSNSTTPHDLLSQAVDVMRVRPILLARHRGQAERALANVDLYLSLASAFAVRGLRAFAETMTAAWTDEARAVEGRPDAQEEAVALYTMHAAKGLEWPIVLPVNTMTGIMPAENAVTDRDSDTFYCPVFGVKPAGYDEVRDAEKAELDRERVRLWYVAATRARELLVLPRLDAAPSKSAWISLLDLSLADLPALDVAHLPLEMGAAAAGGGNQQTRESFAAEAVAIAERHRRLTWLAPSRDESSAGAVLTPEAVEIWAARDDRQPDTEAERPSIQGGRERGLILHKLFEEVLTGETAQDSSALTERARSLIAALGRSAVEDPSQGLAPAELAGCLVRTLALPEIAELRPVLTPELPVYASALLEEVEQATAGVADAVALGADGTLQVVIDWKSDVQPSPETVDHYRAQVRAYLDMTGAARGLIVMLTTGLIYRVMPSGVPIQADATSGASV</sequence>
<dbReference type="PANTHER" id="PTHR11070:SF23">
    <property type="entry name" value="RECBCD ENZYME SUBUNIT RECB"/>
    <property type="match status" value="1"/>
</dbReference>
<dbReference type="Proteomes" id="UP001176471">
    <property type="component" value="Unassembled WGS sequence"/>
</dbReference>
<evidence type="ECO:0000256" key="3">
    <source>
        <dbReference type="ARBA" id="ARBA00022763"/>
    </source>
</evidence>
<dbReference type="PROSITE" id="PS51217">
    <property type="entry name" value="UVRD_HELICASE_CTER"/>
    <property type="match status" value="1"/>
</dbReference>
<dbReference type="EMBL" id="JAUQOM010000012">
    <property type="protein sequence ID" value="MDO7836856.1"/>
    <property type="molecule type" value="Genomic_DNA"/>
</dbReference>
<feature type="domain" description="UvrD-like helicase C-terminal" evidence="16">
    <location>
        <begin position="478"/>
        <end position="784"/>
    </location>
</feature>
<keyword evidence="5 14" id="KW-0347">Helicase</keyword>
<evidence type="ECO:0000256" key="4">
    <source>
        <dbReference type="ARBA" id="ARBA00022801"/>
    </source>
</evidence>
<keyword evidence="7 14" id="KW-0067">ATP-binding</keyword>
<evidence type="ECO:0000256" key="6">
    <source>
        <dbReference type="ARBA" id="ARBA00022839"/>
    </source>
</evidence>
<keyword evidence="4 14" id="KW-0378">Hydrolase</keyword>
<name>A0ABT8ZRM9_9SPHN</name>
<comment type="caution">
    <text evidence="17">The sequence shown here is derived from an EMBL/GenBank/DDBJ whole genome shotgun (WGS) entry which is preliminary data.</text>
</comment>
<dbReference type="Gene3D" id="3.90.320.10">
    <property type="match status" value="1"/>
</dbReference>
<keyword evidence="18" id="KW-1185">Reference proteome</keyword>
<dbReference type="InterPro" id="IPR027417">
    <property type="entry name" value="P-loop_NTPase"/>
</dbReference>
<dbReference type="InterPro" id="IPR011604">
    <property type="entry name" value="PDDEXK-like_dom_sf"/>
</dbReference>
<evidence type="ECO:0000259" key="15">
    <source>
        <dbReference type="PROSITE" id="PS51198"/>
    </source>
</evidence>
<dbReference type="Gene3D" id="3.40.50.300">
    <property type="entry name" value="P-loop containing nucleotide triphosphate hydrolases"/>
    <property type="match status" value="4"/>
</dbReference>
<keyword evidence="3" id="KW-0227">DNA damage</keyword>
<organism evidence="17 18">
    <name type="scientific">Sphingobium cyanobacteriorum</name>
    <dbReference type="NCBI Taxonomy" id="3063954"/>
    <lineage>
        <taxon>Bacteria</taxon>
        <taxon>Pseudomonadati</taxon>
        <taxon>Pseudomonadota</taxon>
        <taxon>Alphaproteobacteria</taxon>
        <taxon>Sphingomonadales</taxon>
        <taxon>Sphingomonadaceae</taxon>
        <taxon>Sphingobium</taxon>
    </lineage>
</organism>
<keyword evidence="9" id="KW-0234">DNA repair</keyword>
<keyword evidence="2 14" id="KW-0547">Nucleotide-binding</keyword>
<feature type="domain" description="UvrD-like helicase ATP-binding" evidence="15">
    <location>
        <begin position="8"/>
        <end position="477"/>
    </location>
</feature>
<dbReference type="PANTHER" id="PTHR11070">
    <property type="entry name" value="UVRD / RECB / PCRA DNA HELICASE FAMILY MEMBER"/>
    <property type="match status" value="1"/>
</dbReference>
<dbReference type="RefSeq" id="WP_304537241.1">
    <property type="nucleotide sequence ID" value="NZ_JAUQOM010000012.1"/>
</dbReference>